<dbReference type="EMBL" id="QKTX01000013">
    <property type="protein sequence ID" value="PZV79784.1"/>
    <property type="molecule type" value="Genomic_DNA"/>
</dbReference>
<evidence type="ECO:0000313" key="3">
    <source>
        <dbReference type="Proteomes" id="UP000248917"/>
    </source>
</evidence>
<dbReference type="Proteomes" id="UP000248917">
    <property type="component" value="Unassembled WGS sequence"/>
</dbReference>
<dbReference type="PROSITE" id="PS51257">
    <property type="entry name" value="PROKAR_LIPOPROTEIN"/>
    <property type="match status" value="1"/>
</dbReference>
<keyword evidence="3" id="KW-1185">Reference proteome</keyword>
<keyword evidence="1" id="KW-0732">Signal</keyword>
<name>A0A326RXM8_9BACT</name>
<dbReference type="OrthoDB" id="838038at2"/>
<sequence>MKTRFFSTAFAFLIFVSLIACKESPGPAPQKTPEQIATEAISGSGTQAWGIAGGGSVTRDGREVTDLYSTFELVFNSGNSKTYSARNSNDLFDASGNWSFAGSNFDKVTLTGAKPAAGREISFTQNNNTLRLEFTIPAPGARIGNSFAVAGNYTFVLMKK</sequence>
<evidence type="ECO:0000313" key="2">
    <source>
        <dbReference type="EMBL" id="PZV79784.1"/>
    </source>
</evidence>
<comment type="caution">
    <text evidence="2">The sequence shown here is derived from an EMBL/GenBank/DDBJ whole genome shotgun (WGS) entry which is preliminary data.</text>
</comment>
<proteinExistence type="predicted"/>
<feature type="signal peptide" evidence="1">
    <location>
        <begin position="1"/>
        <end position="22"/>
    </location>
</feature>
<feature type="chain" id="PRO_5016379594" description="Lipocalin-like protein" evidence="1">
    <location>
        <begin position="23"/>
        <end position="160"/>
    </location>
</feature>
<gene>
    <name evidence="2" type="ORF">CLV31_113100</name>
</gene>
<evidence type="ECO:0008006" key="4">
    <source>
        <dbReference type="Google" id="ProtNLM"/>
    </source>
</evidence>
<dbReference type="AlphaFoldDB" id="A0A326RXM8"/>
<organism evidence="2 3">
    <name type="scientific">Algoriphagus aquaeductus</name>
    <dbReference type="NCBI Taxonomy" id="475299"/>
    <lineage>
        <taxon>Bacteria</taxon>
        <taxon>Pseudomonadati</taxon>
        <taxon>Bacteroidota</taxon>
        <taxon>Cytophagia</taxon>
        <taxon>Cytophagales</taxon>
        <taxon>Cyclobacteriaceae</taxon>
        <taxon>Algoriphagus</taxon>
    </lineage>
</organism>
<reference evidence="2 3" key="1">
    <citation type="submission" date="2018-06" db="EMBL/GenBank/DDBJ databases">
        <title>Genomic Encyclopedia of Archaeal and Bacterial Type Strains, Phase II (KMG-II): from individual species to whole genera.</title>
        <authorList>
            <person name="Goeker M."/>
        </authorList>
    </citation>
    <scope>NUCLEOTIDE SEQUENCE [LARGE SCALE GENOMIC DNA]</scope>
    <source>
        <strain evidence="2 3">T4</strain>
    </source>
</reference>
<protein>
    <recommendedName>
        <fullName evidence="4">Lipocalin-like protein</fullName>
    </recommendedName>
</protein>
<dbReference type="RefSeq" id="WP_111394056.1">
    <property type="nucleotide sequence ID" value="NZ_JBJINY010000084.1"/>
</dbReference>
<accession>A0A326RXM8</accession>
<evidence type="ECO:0000256" key="1">
    <source>
        <dbReference type="SAM" id="SignalP"/>
    </source>
</evidence>